<protein>
    <recommendedName>
        <fullName evidence="3">Prokaryotic-type class I peptide chain release factors domain-containing protein</fullName>
    </recommendedName>
</protein>
<dbReference type="PANTHER" id="PTHR43804:SF7">
    <property type="entry name" value="LD18447P"/>
    <property type="match status" value="1"/>
</dbReference>
<dbReference type="SUPFAM" id="SSF75620">
    <property type="entry name" value="Release factor"/>
    <property type="match status" value="1"/>
</dbReference>
<comment type="caution">
    <text evidence="4">The sequence shown here is derived from an EMBL/GenBank/DDBJ whole genome shotgun (WGS) entry which is preliminary data.</text>
</comment>
<name>A0A9W8JNK9_9AGAR</name>
<proteinExistence type="inferred from homology"/>
<evidence type="ECO:0000256" key="1">
    <source>
        <dbReference type="ARBA" id="ARBA00010835"/>
    </source>
</evidence>
<accession>A0A9W8JNK9</accession>
<keyword evidence="5" id="KW-1185">Reference proteome</keyword>
<dbReference type="InterPro" id="IPR050057">
    <property type="entry name" value="Prokaryotic/Mito_RF"/>
</dbReference>
<dbReference type="GO" id="GO:0003747">
    <property type="term" value="F:translation release factor activity"/>
    <property type="evidence" value="ECO:0007669"/>
    <property type="project" value="InterPro"/>
</dbReference>
<evidence type="ECO:0000259" key="3">
    <source>
        <dbReference type="PROSITE" id="PS00745"/>
    </source>
</evidence>
<evidence type="ECO:0000256" key="2">
    <source>
        <dbReference type="ARBA" id="ARBA00022481"/>
    </source>
</evidence>
<dbReference type="GO" id="GO:0005739">
    <property type="term" value="C:mitochondrion"/>
    <property type="evidence" value="ECO:0007669"/>
    <property type="project" value="GOC"/>
</dbReference>
<dbReference type="Gene3D" id="3.30.160.20">
    <property type="match status" value="1"/>
</dbReference>
<evidence type="ECO:0000313" key="5">
    <source>
        <dbReference type="Proteomes" id="UP001148786"/>
    </source>
</evidence>
<dbReference type="InterPro" id="IPR000352">
    <property type="entry name" value="Pep_chain_release_fac_I"/>
</dbReference>
<gene>
    <name evidence="4" type="ORF">NLJ89_g11761</name>
</gene>
<dbReference type="Gene3D" id="3.30.70.1660">
    <property type="match status" value="1"/>
</dbReference>
<sequence>MEETDVHEDELFSMDDIKLEVMRARGAGGQHVNRTESAVRITHVPTGVTVSMQDERSQHQVHISLLSSSAFLTYIPAQNRRRAFQVLHSRLMDLKLTREMEERRTTRRNLVRGADRSEKIRTYNYAQDRVTDHRIGLTMKNLTSVMEGDGIQLFIDAIQRDHAESVMEEMLESSEGA</sequence>
<keyword evidence="2" id="KW-0488">Methylation</keyword>
<reference evidence="4" key="1">
    <citation type="submission" date="2022-07" db="EMBL/GenBank/DDBJ databases">
        <title>Genome Sequence of Agrocybe chaxingu.</title>
        <authorList>
            <person name="Buettner E."/>
        </authorList>
    </citation>
    <scope>NUCLEOTIDE SEQUENCE</scope>
    <source>
        <strain evidence="4">MP-N11</strain>
    </source>
</reference>
<feature type="domain" description="Prokaryotic-type class I peptide chain release factors" evidence="3">
    <location>
        <begin position="23"/>
        <end position="39"/>
    </location>
</feature>
<comment type="similarity">
    <text evidence="1">Belongs to the prokaryotic/mitochondrial release factor family.</text>
</comment>
<dbReference type="PROSITE" id="PS00745">
    <property type="entry name" value="RF_PROK_I"/>
    <property type="match status" value="1"/>
</dbReference>
<dbReference type="EMBL" id="JANKHO010003001">
    <property type="protein sequence ID" value="KAJ3486930.1"/>
    <property type="molecule type" value="Genomic_DNA"/>
</dbReference>
<dbReference type="PANTHER" id="PTHR43804">
    <property type="entry name" value="LD18447P"/>
    <property type="match status" value="1"/>
</dbReference>
<organism evidence="4 5">
    <name type="scientific">Agrocybe chaxingu</name>
    <dbReference type="NCBI Taxonomy" id="84603"/>
    <lineage>
        <taxon>Eukaryota</taxon>
        <taxon>Fungi</taxon>
        <taxon>Dikarya</taxon>
        <taxon>Basidiomycota</taxon>
        <taxon>Agaricomycotina</taxon>
        <taxon>Agaricomycetes</taxon>
        <taxon>Agaricomycetidae</taxon>
        <taxon>Agaricales</taxon>
        <taxon>Agaricineae</taxon>
        <taxon>Strophariaceae</taxon>
        <taxon>Agrocybe</taxon>
    </lineage>
</organism>
<dbReference type="GO" id="GO:0032543">
    <property type="term" value="P:mitochondrial translation"/>
    <property type="evidence" value="ECO:0007669"/>
    <property type="project" value="UniProtKB-ARBA"/>
</dbReference>
<dbReference type="OrthoDB" id="2019491at2759"/>
<evidence type="ECO:0000313" key="4">
    <source>
        <dbReference type="EMBL" id="KAJ3486930.1"/>
    </source>
</evidence>
<dbReference type="InterPro" id="IPR045853">
    <property type="entry name" value="Pep_chain_release_fac_I_sf"/>
</dbReference>
<dbReference type="Pfam" id="PF00472">
    <property type="entry name" value="RF-1"/>
    <property type="match status" value="2"/>
</dbReference>
<dbReference type="Proteomes" id="UP001148786">
    <property type="component" value="Unassembled WGS sequence"/>
</dbReference>
<dbReference type="AlphaFoldDB" id="A0A9W8JNK9"/>